<feature type="region of interest" description="Disordered" evidence="1">
    <location>
        <begin position="369"/>
        <end position="413"/>
    </location>
</feature>
<feature type="compositionally biased region" description="Low complexity" evidence="1">
    <location>
        <begin position="400"/>
        <end position="410"/>
    </location>
</feature>
<feature type="region of interest" description="Disordered" evidence="1">
    <location>
        <begin position="40"/>
        <end position="67"/>
    </location>
</feature>
<comment type="caution">
    <text evidence="3">The sequence shown here is derived from an EMBL/GenBank/DDBJ whole genome shotgun (WGS) entry which is preliminary data.</text>
</comment>
<reference evidence="3" key="1">
    <citation type="submission" date="2021-06" db="EMBL/GenBank/DDBJ databases">
        <title>Genome Sequence of Mortierella hyaline Strain SCG-10, a Cold-Adapted, Nitrate-Reducing Fungus Isolated from Soil in Minnesota, USA.</title>
        <authorList>
            <person name="Aldossari N."/>
        </authorList>
    </citation>
    <scope>NUCLEOTIDE SEQUENCE</scope>
    <source>
        <strain evidence="3">SCG-10</strain>
    </source>
</reference>
<feature type="chain" id="PRO_5040422065" evidence="2">
    <location>
        <begin position="30"/>
        <end position="468"/>
    </location>
</feature>
<dbReference type="Proteomes" id="UP000707451">
    <property type="component" value="Unassembled WGS sequence"/>
</dbReference>
<evidence type="ECO:0000256" key="2">
    <source>
        <dbReference type="SAM" id="SignalP"/>
    </source>
</evidence>
<dbReference type="EMBL" id="JAHRHY010000006">
    <property type="protein sequence ID" value="KAG9068666.1"/>
    <property type="molecule type" value="Genomic_DNA"/>
</dbReference>
<feature type="region of interest" description="Disordered" evidence="1">
    <location>
        <begin position="300"/>
        <end position="352"/>
    </location>
</feature>
<sequence>MPRLSRTFTSLCSLAIALALIALAANTYAKHPHHLLSHNRHQHLPQQQHQPGQHQLDHNHHHDPTLAGALFPIDSEILAGKKEYAKEPCPIGCVHHRSDIYLAVTSIGEGFPRIQFTCSHAHPPQPTANAQYPEGNHRHYQQHHAHPGHSHDQGDNIIQEPADPIPEHMPHPSSHESSKYNHHDSHEGNDGASIYTDLHITADSHLRGLAPMDRNAANAAAGLNPHYDFIFSPRERSHSVDLNDDATESHTTTMTFSDDDSSHIEQVASSERRSIPLTAPADDELDPHYQQVHILPVRDHQYHHHRHDASTPGSLHKSGGSGSTTPEPIATLAAPTSSSFGAGSDRGGKRINDDRTVSKAAAAVHHGHEYKAGPAMPTPEAFPGQTNTGHVQSHDHSHHQQQQQGDVSVGGKERVAGGENSIVRYWTVIHRVTTLIIETETIVNRPTATPTATAAAFIPGSKEKDGRA</sequence>
<dbReference type="AlphaFoldDB" id="A0A9P8BV06"/>
<feature type="signal peptide" evidence="2">
    <location>
        <begin position="1"/>
        <end position="29"/>
    </location>
</feature>
<evidence type="ECO:0000313" key="4">
    <source>
        <dbReference type="Proteomes" id="UP000707451"/>
    </source>
</evidence>
<evidence type="ECO:0000256" key="1">
    <source>
        <dbReference type="SAM" id="MobiDB-lite"/>
    </source>
</evidence>
<feature type="compositionally biased region" description="Basic residues" evidence="1">
    <location>
        <begin position="138"/>
        <end position="148"/>
    </location>
</feature>
<keyword evidence="2" id="KW-0732">Signal</keyword>
<protein>
    <submittedName>
        <fullName evidence="3">Uncharacterized protein</fullName>
    </submittedName>
</protein>
<keyword evidence="4" id="KW-1185">Reference proteome</keyword>
<feature type="compositionally biased region" description="Basic and acidic residues" evidence="1">
    <location>
        <begin position="55"/>
        <end position="64"/>
    </location>
</feature>
<feature type="compositionally biased region" description="Low complexity" evidence="1">
    <location>
        <begin position="44"/>
        <end position="54"/>
    </location>
</feature>
<dbReference type="OrthoDB" id="2449976at2759"/>
<feature type="region of interest" description="Disordered" evidence="1">
    <location>
        <begin position="137"/>
        <end position="192"/>
    </location>
</feature>
<name>A0A9P8BV06_9FUNG</name>
<gene>
    <name evidence="3" type="ORF">KI688_010943</name>
</gene>
<organism evidence="3 4">
    <name type="scientific">Linnemannia hyalina</name>
    <dbReference type="NCBI Taxonomy" id="64524"/>
    <lineage>
        <taxon>Eukaryota</taxon>
        <taxon>Fungi</taxon>
        <taxon>Fungi incertae sedis</taxon>
        <taxon>Mucoromycota</taxon>
        <taxon>Mortierellomycotina</taxon>
        <taxon>Mortierellomycetes</taxon>
        <taxon>Mortierellales</taxon>
        <taxon>Mortierellaceae</taxon>
        <taxon>Linnemannia</taxon>
    </lineage>
</organism>
<accession>A0A9P8BV06</accession>
<feature type="compositionally biased region" description="Basic and acidic residues" evidence="1">
    <location>
        <begin position="165"/>
        <end position="189"/>
    </location>
</feature>
<proteinExistence type="predicted"/>
<evidence type="ECO:0000313" key="3">
    <source>
        <dbReference type="EMBL" id="KAG9068666.1"/>
    </source>
</evidence>